<feature type="transmembrane region" description="Helical" evidence="6">
    <location>
        <begin position="12"/>
        <end position="30"/>
    </location>
</feature>
<feature type="transmembrane region" description="Helical" evidence="6">
    <location>
        <begin position="36"/>
        <end position="61"/>
    </location>
</feature>
<keyword evidence="3 6" id="KW-0812">Transmembrane</keyword>
<keyword evidence="2" id="KW-1003">Cell membrane</keyword>
<protein>
    <submittedName>
        <fullName evidence="7">Uncharacterized protein</fullName>
    </submittedName>
</protein>
<feature type="transmembrane region" description="Helical" evidence="6">
    <location>
        <begin position="259"/>
        <end position="277"/>
    </location>
</feature>
<evidence type="ECO:0000256" key="6">
    <source>
        <dbReference type="SAM" id="Phobius"/>
    </source>
</evidence>
<gene>
    <name evidence="7" type="ORF">FM119_10700</name>
</gene>
<keyword evidence="4 6" id="KW-1133">Transmembrane helix</keyword>
<organism evidence="7 8">
    <name type="scientific">Mycetocola reblochoni REB411</name>
    <dbReference type="NCBI Taxonomy" id="1255698"/>
    <lineage>
        <taxon>Bacteria</taxon>
        <taxon>Bacillati</taxon>
        <taxon>Actinomycetota</taxon>
        <taxon>Actinomycetes</taxon>
        <taxon>Micrococcales</taxon>
        <taxon>Microbacteriaceae</taxon>
        <taxon>Mycetocola</taxon>
    </lineage>
</organism>
<dbReference type="GO" id="GO:0005886">
    <property type="term" value="C:plasma membrane"/>
    <property type="evidence" value="ECO:0007669"/>
    <property type="project" value="UniProtKB-SubCell"/>
</dbReference>
<evidence type="ECO:0000256" key="4">
    <source>
        <dbReference type="ARBA" id="ARBA00022989"/>
    </source>
</evidence>
<name>A0A1R4K1L0_9MICO</name>
<feature type="transmembrane region" description="Helical" evidence="6">
    <location>
        <begin position="197"/>
        <end position="217"/>
    </location>
</feature>
<feature type="transmembrane region" description="Helical" evidence="6">
    <location>
        <begin position="150"/>
        <end position="176"/>
    </location>
</feature>
<proteinExistence type="predicted"/>
<evidence type="ECO:0000256" key="3">
    <source>
        <dbReference type="ARBA" id="ARBA00022692"/>
    </source>
</evidence>
<evidence type="ECO:0000313" key="7">
    <source>
        <dbReference type="EMBL" id="SJN37923.1"/>
    </source>
</evidence>
<dbReference type="Pfam" id="PF03706">
    <property type="entry name" value="LPG_synthase_TM"/>
    <property type="match status" value="1"/>
</dbReference>
<evidence type="ECO:0000313" key="8">
    <source>
        <dbReference type="Proteomes" id="UP000196778"/>
    </source>
</evidence>
<dbReference type="EMBL" id="FUKR01000058">
    <property type="protein sequence ID" value="SJN37923.1"/>
    <property type="molecule type" value="Genomic_DNA"/>
</dbReference>
<keyword evidence="5 6" id="KW-0472">Membrane</keyword>
<sequence>MKRALGALRSPLIKWLFLAVALGLGVWAVWRQWDEIVVALAQLNVWLLVLAALVSAAYVWCTMLSWRRILRDLGSPISIGAATELFGVSQIGKYIPGGVWNIVAAAEIGMAHQIPRRRSVTAMAIAVLVSLVSGLAIGCTAFLFSPSPALQAWGWLVVAAVPLAVALVPPVLNRVVALVFRLTKRPPLESPLSTRGVLVSVIWALLGWALAGLQVWLLATGLGSAGPELAWLCIAGYALAWSAGFLFIVAPAGVGAREAVLGATLAGGVSGPVVLTVVLLSRVLLTLVDVVLATIGLIAGRRIRAARAAGDDAASAEPATTPNDGRPSR</sequence>
<evidence type="ECO:0000256" key="1">
    <source>
        <dbReference type="ARBA" id="ARBA00004651"/>
    </source>
</evidence>
<feature type="transmembrane region" description="Helical" evidence="6">
    <location>
        <begin position="229"/>
        <end position="252"/>
    </location>
</feature>
<accession>A0A1R4K1L0</accession>
<feature type="transmembrane region" description="Helical" evidence="6">
    <location>
        <begin position="120"/>
        <end position="144"/>
    </location>
</feature>
<dbReference type="AlphaFoldDB" id="A0A1R4K1L0"/>
<dbReference type="Proteomes" id="UP000196778">
    <property type="component" value="Unassembled WGS sequence"/>
</dbReference>
<evidence type="ECO:0000256" key="5">
    <source>
        <dbReference type="ARBA" id="ARBA00023136"/>
    </source>
</evidence>
<evidence type="ECO:0000256" key="2">
    <source>
        <dbReference type="ARBA" id="ARBA00022475"/>
    </source>
</evidence>
<dbReference type="OrthoDB" id="6057470at2"/>
<reference evidence="8" key="1">
    <citation type="submission" date="2017-02" db="EMBL/GenBank/DDBJ databases">
        <authorList>
            <person name="Dridi B."/>
        </authorList>
    </citation>
    <scope>NUCLEOTIDE SEQUENCE [LARGE SCALE GENOMIC DNA]</scope>
    <source>
        <strain evidence="8">EB411</strain>
    </source>
</reference>
<feature type="transmembrane region" description="Helical" evidence="6">
    <location>
        <begin position="283"/>
        <end position="300"/>
    </location>
</feature>
<dbReference type="InterPro" id="IPR022791">
    <property type="entry name" value="L-PG_synthase/AglD"/>
</dbReference>
<dbReference type="RefSeq" id="WP_087137967.1">
    <property type="nucleotide sequence ID" value="NZ_FUKR01000058.1"/>
</dbReference>
<comment type="subcellular location">
    <subcellularLocation>
        <location evidence="1">Cell membrane</location>
        <topology evidence="1">Multi-pass membrane protein</topology>
    </subcellularLocation>
</comment>
<keyword evidence="8" id="KW-1185">Reference proteome</keyword>